<organism evidence="2 3">
    <name type="scientific">Olea europaea subsp. europaea</name>
    <dbReference type="NCBI Taxonomy" id="158383"/>
    <lineage>
        <taxon>Eukaryota</taxon>
        <taxon>Viridiplantae</taxon>
        <taxon>Streptophyta</taxon>
        <taxon>Embryophyta</taxon>
        <taxon>Tracheophyta</taxon>
        <taxon>Spermatophyta</taxon>
        <taxon>Magnoliopsida</taxon>
        <taxon>eudicotyledons</taxon>
        <taxon>Gunneridae</taxon>
        <taxon>Pentapetalae</taxon>
        <taxon>asterids</taxon>
        <taxon>lamiids</taxon>
        <taxon>Lamiales</taxon>
        <taxon>Oleaceae</taxon>
        <taxon>Oleeae</taxon>
        <taxon>Olea</taxon>
    </lineage>
</organism>
<dbReference type="EMBL" id="CACTIH010007288">
    <property type="protein sequence ID" value="CAA3007992.1"/>
    <property type="molecule type" value="Genomic_DNA"/>
</dbReference>
<accession>A0A8S0TTE2</accession>
<dbReference type="OrthoDB" id="1934635at2759"/>
<evidence type="ECO:0000256" key="1">
    <source>
        <dbReference type="SAM" id="MobiDB-lite"/>
    </source>
</evidence>
<evidence type="ECO:0000313" key="2">
    <source>
        <dbReference type="EMBL" id="CAA3007992.1"/>
    </source>
</evidence>
<dbReference type="Proteomes" id="UP000594638">
    <property type="component" value="Unassembled WGS sequence"/>
</dbReference>
<comment type="caution">
    <text evidence="2">The sequence shown here is derived from an EMBL/GenBank/DDBJ whole genome shotgun (WGS) entry which is preliminary data.</text>
</comment>
<evidence type="ECO:0000313" key="3">
    <source>
        <dbReference type="Proteomes" id="UP000594638"/>
    </source>
</evidence>
<protein>
    <submittedName>
        <fullName evidence="2">Uncharacterized protein</fullName>
    </submittedName>
</protein>
<sequence>MVVQAGGDELRVELEKVARGEVQCRRHPVRDHTAVLNKVKRIASSVRWKMKIVDHEEGPRVARKPTGGLHGGTALRTSLVGNCNPRDTASLWFYERRSRDGWRDEGGLKLVIQDQLALQKIWTMTDAVNLAMKVENRMNRLTARIQGHHSNSYPNSRSINFVEEGESGEEQSLEDNDYEGGDVADVDIGKNRRALSNAFCLP</sequence>
<feature type="region of interest" description="Disordered" evidence="1">
    <location>
        <begin position="163"/>
        <end position="182"/>
    </location>
</feature>
<keyword evidence="3" id="KW-1185">Reference proteome</keyword>
<reference evidence="2 3" key="1">
    <citation type="submission" date="2019-12" db="EMBL/GenBank/DDBJ databases">
        <authorList>
            <person name="Alioto T."/>
            <person name="Alioto T."/>
            <person name="Gomez Garrido J."/>
        </authorList>
    </citation>
    <scope>NUCLEOTIDE SEQUENCE [LARGE SCALE GENOMIC DNA]</scope>
</reference>
<proteinExistence type="predicted"/>
<dbReference type="AlphaFoldDB" id="A0A8S0TTE2"/>
<name>A0A8S0TTE2_OLEEU</name>
<dbReference type="Gramene" id="OE9A035808T1">
    <property type="protein sequence ID" value="OE9A035808C1"/>
    <property type="gene ID" value="OE9A035808"/>
</dbReference>
<gene>
    <name evidence="2" type="ORF">OLEA9_A035808</name>
</gene>